<evidence type="ECO:0000256" key="1">
    <source>
        <dbReference type="SAM" id="SignalP"/>
    </source>
</evidence>
<evidence type="ECO:0000313" key="3">
    <source>
        <dbReference type="Proteomes" id="UP000036313"/>
    </source>
</evidence>
<evidence type="ECO:0000313" key="2">
    <source>
        <dbReference type="EMBL" id="KMO75581.1"/>
    </source>
</evidence>
<dbReference type="RefSeq" id="WP_053079378.1">
    <property type="nucleotide sequence ID" value="NZ_JYNU01000016.1"/>
</dbReference>
<feature type="signal peptide" evidence="1">
    <location>
        <begin position="1"/>
        <end position="27"/>
    </location>
</feature>
<dbReference type="PATRIC" id="fig|1807.14.peg.2976"/>
<reference evidence="2 3" key="1">
    <citation type="journal article" date="2015" name="Genome Biol. Evol.">
        <title>Characterization of Three Mycobacterium spp. with Potential Use in Bioremediation by Genome Sequencing and Comparative Genomics.</title>
        <authorList>
            <person name="Das S."/>
            <person name="Pettersson B.M."/>
            <person name="Behra P.R."/>
            <person name="Ramesh M."/>
            <person name="Dasgupta S."/>
            <person name="Bhattacharya A."/>
            <person name="Kirsebom L.A."/>
        </authorList>
    </citation>
    <scope>NUCLEOTIDE SEQUENCE [LARGE SCALE GENOMIC DNA]</scope>
    <source>
        <strain evidence="2 3">DSM 44075</strain>
    </source>
</reference>
<comment type="caution">
    <text evidence="2">The sequence shown here is derived from an EMBL/GenBank/DDBJ whole genome shotgun (WGS) entry which is preliminary data.</text>
</comment>
<accession>A0A0J6YST3</accession>
<dbReference type="AlphaFoldDB" id="A0A0J6YST3"/>
<dbReference type="EMBL" id="JYNU01000016">
    <property type="protein sequence ID" value="KMO75581.1"/>
    <property type="molecule type" value="Genomic_DNA"/>
</dbReference>
<keyword evidence="1" id="KW-0732">Signal</keyword>
<feature type="chain" id="PRO_5005285365" description="DUF732 domain-containing protein" evidence="1">
    <location>
        <begin position="28"/>
        <end position="101"/>
    </location>
</feature>
<sequence length="101" mass="10835" precursor="true">MTNRTSAAALLLGVATVGLAVCPPAQAEPLTPLAPNEIHYMEQLRRVFAVSRNPASFRSDGELLTLGQYACDERRAGIVGSAVTYVDPVVTQLAFIYLCPQ</sequence>
<organism evidence="2 3">
    <name type="scientific">Mycolicibacterium obuense</name>
    <dbReference type="NCBI Taxonomy" id="1807"/>
    <lineage>
        <taxon>Bacteria</taxon>
        <taxon>Bacillati</taxon>
        <taxon>Actinomycetota</taxon>
        <taxon>Actinomycetes</taxon>
        <taxon>Mycobacteriales</taxon>
        <taxon>Mycobacteriaceae</taxon>
        <taxon>Mycolicibacterium</taxon>
    </lineage>
</organism>
<name>A0A0J6YST3_9MYCO</name>
<protein>
    <recommendedName>
        <fullName evidence="4">DUF732 domain-containing protein</fullName>
    </recommendedName>
</protein>
<evidence type="ECO:0008006" key="4">
    <source>
        <dbReference type="Google" id="ProtNLM"/>
    </source>
</evidence>
<dbReference type="Proteomes" id="UP000036313">
    <property type="component" value="Unassembled WGS sequence"/>
</dbReference>
<gene>
    <name evidence="2" type="ORF">MOBUDSM44075_02950</name>
</gene>
<proteinExistence type="predicted"/>